<proteinExistence type="predicted"/>
<evidence type="ECO:0000313" key="2">
    <source>
        <dbReference type="EMBL" id="CCI45794.1"/>
    </source>
</evidence>
<dbReference type="AlphaFoldDB" id="A0A024GGG0"/>
<comment type="caution">
    <text evidence="2">The sequence shown here is derived from an EMBL/GenBank/DDBJ whole genome shotgun (WGS) entry which is preliminary data.</text>
</comment>
<sequence>MVRRNHYSRLNLLSADGDRRLEWSIRWFEYYNVKSEFAATTPEVHATAIKYCILKLLLVIRVCPAIGAYEIDMWSSTWLQPGTSARPFDVGVHDPVSRKPHGDLPDRQKSSHWPSQDNYEGTNI</sequence>
<organism evidence="2 3">
    <name type="scientific">Albugo candida</name>
    <dbReference type="NCBI Taxonomy" id="65357"/>
    <lineage>
        <taxon>Eukaryota</taxon>
        <taxon>Sar</taxon>
        <taxon>Stramenopiles</taxon>
        <taxon>Oomycota</taxon>
        <taxon>Peronosporomycetes</taxon>
        <taxon>Albuginales</taxon>
        <taxon>Albuginaceae</taxon>
        <taxon>Albugo</taxon>
    </lineage>
</organism>
<dbReference type="EMBL" id="CAIX01000108">
    <property type="protein sequence ID" value="CCI45794.1"/>
    <property type="molecule type" value="Genomic_DNA"/>
</dbReference>
<protein>
    <submittedName>
        <fullName evidence="2">Uncharacterized protein</fullName>
    </submittedName>
</protein>
<dbReference type="Proteomes" id="UP000053237">
    <property type="component" value="Unassembled WGS sequence"/>
</dbReference>
<name>A0A024GGG0_9STRA</name>
<feature type="compositionally biased region" description="Polar residues" evidence="1">
    <location>
        <begin position="111"/>
        <end position="124"/>
    </location>
</feature>
<feature type="compositionally biased region" description="Basic and acidic residues" evidence="1">
    <location>
        <begin position="91"/>
        <end position="109"/>
    </location>
</feature>
<feature type="region of interest" description="Disordered" evidence="1">
    <location>
        <begin position="89"/>
        <end position="124"/>
    </location>
</feature>
<evidence type="ECO:0000313" key="3">
    <source>
        <dbReference type="Proteomes" id="UP000053237"/>
    </source>
</evidence>
<gene>
    <name evidence="2" type="ORF">BN9_067040</name>
</gene>
<reference evidence="2 3" key="1">
    <citation type="submission" date="2012-05" db="EMBL/GenBank/DDBJ databases">
        <title>Recombination and specialization in a pathogen metapopulation.</title>
        <authorList>
            <person name="Gardiner A."/>
            <person name="Kemen E."/>
            <person name="Schultz-Larsen T."/>
            <person name="MacLean D."/>
            <person name="Van Oosterhout C."/>
            <person name="Jones J.D.G."/>
        </authorList>
    </citation>
    <scope>NUCLEOTIDE SEQUENCE [LARGE SCALE GENOMIC DNA]</scope>
    <source>
        <strain evidence="2 3">Ac Nc2</strain>
    </source>
</reference>
<evidence type="ECO:0000256" key="1">
    <source>
        <dbReference type="SAM" id="MobiDB-lite"/>
    </source>
</evidence>
<dbReference type="InParanoid" id="A0A024GGG0"/>
<keyword evidence="3" id="KW-1185">Reference proteome</keyword>
<accession>A0A024GGG0</accession>